<dbReference type="SUPFAM" id="SSF53335">
    <property type="entry name" value="S-adenosyl-L-methionine-dependent methyltransferases"/>
    <property type="match status" value="1"/>
</dbReference>
<dbReference type="AlphaFoldDB" id="A0AB34JP57"/>
<gene>
    <name evidence="1" type="ORF">AB1Y20_018591</name>
</gene>
<dbReference type="InterPro" id="IPR029063">
    <property type="entry name" value="SAM-dependent_MTases_sf"/>
</dbReference>
<evidence type="ECO:0000313" key="1">
    <source>
        <dbReference type="EMBL" id="KAL1523656.1"/>
    </source>
</evidence>
<proteinExistence type="predicted"/>
<sequence length="297" mass="32750">MVGVAVGGAVLCRSGWREEVELHRVPQTSKCGSTLTITEGRGRRNLRLGSSVQSVALLSNDGTTTSVHAEEWTQLIALCADAWLRASSAASDAPRVSRALFLGVGGGVIVRTLREMNDELKIHCVELEPEVLDASQRFFGLPDDDECTTEVRDAAEFVVNRSTCDPLFDVIVVDCFTDEGLAPCVADGKLLRHLHDWLAENGVCLVNTTWSRSRGDAARQVASRLRDSFDAVYLLEASSCKNVIVISHQGVVRSKTEWRRILECSLPHISSRCPHISLTSLRRLDCVWSRYVTEDKV</sequence>
<dbReference type="Proteomes" id="UP001515480">
    <property type="component" value="Unassembled WGS sequence"/>
</dbReference>
<dbReference type="Pfam" id="PF01564">
    <property type="entry name" value="Spermine_synth"/>
    <property type="match status" value="1"/>
</dbReference>
<keyword evidence="2" id="KW-1185">Reference proteome</keyword>
<evidence type="ECO:0008006" key="3">
    <source>
        <dbReference type="Google" id="ProtNLM"/>
    </source>
</evidence>
<accession>A0AB34JP57</accession>
<organism evidence="1 2">
    <name type="scientific">Prymnesium parvum</name>
    <name type="common">Toxic golden alga</name>
    <dbReference type="NCBI Taxonomy" id="97485"/>
    <lineage>
        <taxon>Eukaryota</taxon>
        <taxon>Haptista</taxon>
        <taxon>Haptophyta</taxon>
        <taxon>Prymnesiophyceae</taxon>
        <taxon>Prymnesiales</taxon>
        <taxon>Prymnesiaceae</taxon>
        <taxon>Prymnesium</taxon>
    </lineage>
</organism>
<name>A0AB34JP57_PRYPA</name>
<protein>
    <recommendedName>
        <fullName evidence="3">PABS domain-containing protein</fullName>
    </recommendedName>
</protein>
<dbReference type="Gene3D" id="3.40.50.150">
    <property type="entry name" value="Vaccinia Virus protein VP39"/>
    <property type="match status" value="1"/>
</dbReference>
<evidence type="ECO:0000313" key="2">
    <source>
        <dbReference type="Proteomes" id="UP001515480"/>
    </source>
</evidence>
<dbReference type="EMBL" id="JBGBPQ010000005">
    <property type="protein sequence ID" value="KAL1523656.1"/>
    <property type="molecule type" value="Genomic_DNA"/>
</dbReference>
<comment type="caution">
    <text evidence="1">The sequence shown here is derived from an EMBL/GenBank/DDBJ whole genome shotgun (WGS) entry which is preliminary data.</text>
</comment>
<reference evidence="1 2" key="1">
    <citation type="journal article" date="2024" name="Science">
        <title>Giant polyketide synthase enzymes in the biosynthesis of giant marine polyether toxins.</title>
        <authorList>
            <person name="Fallon T.R."/>
            <person name="Shende V.V."/>
            <person name="Wierzbicki I.H."/>
            <person name="Pendleton A.L."/>
            <person name="Watervoot N.F."/>
            <person name="Auber R.P."/>
            <person name="Gonzalez D.J."/>
            <person name="Wisecaver J.H."/>
            <person name="Moore B.S."/>
        </authorList>
    </citation>
    <scope>NUCLEOTIDE SEQUENCE [LARGE SCALE GENOMIC DNA]</scope>
    <source>
        <strain evidence="1 2">12B1</strain>
    </source>
</reference>